<evidence type="ECO:0000259" key="3">
    <source>
        <dbReference type="Pfam" id="PF13296"/>
    </source>
</evidence>
<name>Q9AQN0_METRE</name>
<dbReference type="InterPro" id="IPR028244">
    <property type="entry name" value="T6SS_Rhs_Vgr_dom"/>
</dbReference>
<dbReference type="Gene3D" id="2.40.50.230">
    <property type="entry name" value="Gp5 N-terminal domain"/>
    <property type="match status" value="1"/>
</dbReference>
<evidence type="ECO:0000256" key="1">
    <source>
        <dbReference type="SAM" id="MobiDB-lite"/>
    </source>
</evidence>
<feature type="compositionally biased region" description="Basic and acidic residues" evidence="1">
    <location>
        <begin position="435"/>
        <end position="452"/>
    </location>
</feature>
<feature type="compositionally biased region" description="Pro residues" evidence="1">
    <location>
        <begin position="347"/>
        <end position="360"/>
    </location>
</feature>
<reference evidence="4" key="4">
    <citation type="journal article" date="2004" name="J. Bacteriol.">
        <title>Transcriptional regulation of the ant operon, encoding two-component anthranilate 1,2-dioxygenase, on the carbazole-degradative plasmid pCAR1 of Pseudomonas resinovorans strain CA10.</title>
        <authorList>
            <person name="Urata M."/>
            <person name="Miyakoshi M."/>
            <person name="Kai S."/>
            <person name="Maeda K."/>
            <person name="Habe H."/>
            <person name="Omori T."/>
            <person name="Yamane H."/>
            <person name="Nojiri H."/>
        </authorList>
    </citation>
    <scope>NUCLEOTIDE SEQUENCE</scope>
    <source>
        <strain evidence="4">CA10</strain>
    </source>
</reference>
<evidence type="ECO:0000259" key="2">
    <source>
        <dbReference type="Pfam" id="PF04717"/>
    </source>
</evidence>
<dbReference type="EMBL" id="AB047548">
    <property type="protein sequence ID" value="BAB32758.1"/>
    <property type="molecule type" value="Genomic_DNA"/>
</dbReference>
<reference evidence="4" key="1">
    <citation type="journal article" date="1997" name="J. Bacteriol.">
        <title>Cloning of genes involved in carbazole degradation of Pseudomonas sp. strain CA10: nucleotide sequences of genes and characterization of meta-cleavage enzymes and hydrolase.</title>
        <authorList>
            <person name="Sato S.I."/>
            <person name="Ouchiyama N."/>
            <person name="Kimura T."/>
            <person name="Nojiri H."/>
            <person name="Yamane H."/>
            <person name="Omori T."/>
        </authorList>
    </citation>
    <scope>NUCLEOTIDE SEQUENCE</scope>
    <source>
        <strain evidence="4">CA10</strain>
    </source>
</reference>
<dbReference type="AlphaFoldDB" id="Q9AQN0"/>
<proteinExistence type="predicted"/>
<feature type="compositionally biased region" description="Basic residues" evidence="1">
    <location>
        <begin position="461"/>
        <end position="472"/>
    </location>
</feature>
<accession>Q9AQN0</accession>
<reference evidence="4" key="3">
    <citation type="journal article" date="2001" name="J. Bacteriol.">
        <title>Genetic characterization and evolutionary implications of a car gene cluster in the carbazole degrader Pseudomonas sp. strain CA10.</title>
        <authorList>
            <person name="Nojiri H."/>
            <person name="Sekiguchi H."/>
            <person name="Maeda K."/>
            <person name="Urata M."/>
            <person name="Nakai S."/>
            <person name="Yoshida T."/>
            <person name="Habe H."/>
            <person name="Omori T."/>
        </authorList>
    </citation>
    <scope>NUCLEOTIDE SEQUENCE</scope>
    <source>
        <strain evidence="4">CA10</strain>
    </source>
</reference>
<dbReference type="Pfam" id="PF13296">
    <property type="entry name" value="T6SS_Vgr"/>
    <property type="match status" value="1"/>
</dbReference>
<reference evidence="4" key="2">
    <citation type="journal article" date="1997" name="J. Bacteriol.">
        <title>Identification and characterization of genes encoding carbazole 1,9a-dioxygenase in Pseudomonas sp. strain CA10.</title>
        <authorList>
            <person name="Sato S.I."/>
            <person name="Nam J.W."/>
            <person name="Kasuga K."/>
            <person name="Nojiri H."/>
            <person name="Yamane H."/>
            <person name="Omori T."/>
        </authorList>
    </citation>
    <scope>NUCLEOTIDE SEQUENCE</scope>
    <source>
        <strain evidence="4">CA10</strain>
    </source>
</reference>
<feature type="region of interest" description="Disordered" evidence="1">
    <location>
        <begin position="339"/>
        <end position="499"/>
    </location>
</feature>
<dbReference type="Pfam" id="PF04717">
    <property type="entry name" value="Phage_base_V"/>
    <property type="match status" value="1"/>
</dbReference>
<dbReference type="SUPFAM" id="SSF69255">
    <property type="entry name" value="gp5 N-terminal domain-like"/>
    <property type="match status" value="1"/>
</dbReference>
<feature type="compositionally biased region" description="Low complexity" evidence="1">
    <location>
        <begin position="361"/>
        <end position="372"/>
    </location>
</feature>
<organism evidence="4">
    <name type="scientific">Metapseudomonas resinovorans</name>
    <name type="common">Pseudomonas resinovorans</name>
    <dbReference type="NCBI Taxonomy" id="53412"/>
    <lineage>
        <taxon>Bacteria</taxon>
        <taxon>Pseudomonadati</taxon>
        <taxon>Pseudomonadota</taxon>
        <taxon>Gammaproteobacteria</taxon>
        <taxon>Pseudomonadales</taxon>
        <taxon>Pseudomonadaceae</taxon>
        <taxon>Metapseudomonas</taxon>
    </lineage>
</organism>
<feature type="domain" description="Putative type VI secretion system Rhs element associated Vgr" evidence="3">
    <location>
        <begin position="184"/>
        <end position="288"/>
    </location>
</feature>
<feature type="domain" description="Gp5/Type VI secretion system Vgr protein OB-fold" evidence="2">
    <location>
        <begin position="51"/>
        <end position="115"/>
    </location>
</feature>
<evidence type="ECO:0000313" key="4">
    <source>
        <dbReference type="EMBL" id="BAB32758.1"/>
    </source>
</evidence>
<gene>
    <name evidence="4" type="primary">ORF15</name>
</gene>
<protein>
    <submittedName>
        <fullName evidence="4">Uncharacterized protein ORF15</fullName>
    </submittedName>
</protein>
<dbReference type="InterPro" id="IPR006531">
    <property type="entry name" value="Gp5/Vgr_OB"/>
</dbReference>
<dbReference type="InterPro" id="IPR037026">
    <property type="entry name" value="Vgr_OB-fold_dom_sf"/>
</dbReference>
<sequence>MGHNQPWRPTLADGTGQRLNPVATAHGPQTAIVVGADGQTTAGSGSPLHCDAMGRVRVRFHWQAEDDRGACWVRVGQALAGQGFGAQFLPRIGQEVLVHFINGDIDRPIIFKALYNGRGEGGVAPTPGGAPGQSNLAVYAKANDQRPSAEANLAGGNSPAWHGGGGGETQHRNAAALSGFKTQGFDGQGHNQLVFDDSDQQGRIQMATTQAHSQLNLGHLIHQAGNYRGSFRGQGFELRTDAYGAVRAAKGLLLSTYAIEPHTPAGDASAAQALLQQQRDLAARFDLAAQIHHTVPLASHRGVHQAQLSALIADQAPLQALHTSLSATVTGERLAQASAAAFKARQPPTPSPTAPTPCSPSAPATASPKSPANHCNGPPRKPSPWAAAPTPTCPPAKPCACTAAKPSPPWPASQQADGIGPGPDRQRRGGGHPGATERHPPQRPRRPERFILDRGSGTNGRGHHPAPGRGGRRQPDPGRRQHHLRLPGQHQGACRQTPVQRPQPFPVWLAPVSTIGVCGVPVKSGAQRRPLCAVAVMTPAFRPL</sequence>